<dbReference type="SMART" id="SM00062">
    <property type="entry name" value="PBPb"/>
    <property type="match status" value="1"/>
</dbReference>
<evidence type="ECO:0000256" key="1">
    <source>
        <dbReference type="ARBA" id="ARBA00010333"/>
    </source>
</evidence>
<dbReference type="PANTHER" id="PTHR35936:SF35">
    <property type="entry name" value="L-CYSTINE-BINDING PROTEIN TCYJ"/>
    <property type="match status" value="1"/>
</dbReference>
<dbReference type="PANTHER" id="PTHR35936">
    <property type="entry name" value="MEMBRANE-BOUND LYTIC MUREIN TRANSGLYCOSYLASE F"/>
    <property type="match status" value="1"/>
</dbReference>
<dbReference type="Proteomes" id="UP000258102">
    <property type="component" value="Chromosome 1"/>
</dbReference>
<evidence type="ECO:0000313" key="6">
    <source>
        <dbReference type="Proteomes" id="UP000258102"/>
    </source>
</evidence>
<evidence type="ECO:0000256" key="2">
    <source>
        <dbReference type="ARBA" id="ARBA00022729"/>
    </source>
</evidence>
<name>A0AAD0RGE3_PSEO7</name>
<dbReference type="EMBL" id="CP031761">
    <property type="protein sequence ID" value="AXR01921.1"/>
    <property type="molecule type" value="Genomic_DNA"/>
</dbReference>
<sequence length="261" mass="29324">MKHTKSLLLSLLVVFLAFEASAKCSKTLRIGINETLWPPYLSRKEGNVFGLEINALNTLFKNSSYCLKYVFYPTSARMLAELKAGKVDVLMAATKTATRAKFAYFTKPYRQEVMALFQHKDKPKIGGEVESLIIAGNTFALNAGSYYGIAFEKLIQDFYNDQLVHLPNAARRFKMLSKKRVDYVVEDKLAGEYFIQTKEYTDVIYSGTDANKTPVSYMLSKVSLTTADLESINQLIEAHKSVLSDLFSSSAASDTHLYPKI</sequence>
<reference evidence="5 6" key="1">
    <citation type="submission" date="2018-08" db="EMBL/GenBank/DDBJ databases">
        <title>Whole Genome Sequences of Two Pseudoalteromonas piscicida Strains, DE1-A and DE2-A, which Exhibit Strong Antibacterial Activity against Vibrio vulnificus.</title>
        <authorList>
            <person name="Richards G.P."/>
            <person name="Needleman D.S."/>
            <person name="Watson M.A."/>
            <person name="Polson S.W."/>
        </authorList>
    </citation>
    <scope>NUCLEOTIDE SEQUENCE [LARGE SCALE GENOMIC DNA]</scope>
    <source>
        <strain evidence="5 6">DE2-A</strain>
    </source>
</reference>
<gene>
    <name evidence="5" type="ORF">D0511_07395</name>
</gene>
<proteinExistence type="inferred from homology"/>
<feature type="signal peptide" evidence="3">
    <location>
        <begin position="1"/>
        <end position="22"/>
    </location>
</feature>
<dbReference type="Gene3D" id="3.40.190.10">
    <property type="entry name" value="Periplasmic binding protein-like II"/>
    <property type="match status" value="2"/>
</dbReference>
<organism evidence="5 6">
    <name type="scientific">Pseudoalteromonas piscicida</name>
    <dbReference type="NCBI Taxonomy" id="43662"/>
    <lineage>
        <taxon>Bacteria</taxon>
        <taxon>Pseudomonadati</taxon>
        <taxon>Pseudomonadota</taxon>
        <taxon>Gammaproteobacteria</taxon>
        <taxon>Alteromonadales</taxon>
        <taxon>Pseudoalteromonadaceae</taxon>
        <taxon>Pseudoalteromonas</taxon>
    </lineage>
</organism>
<comment type="similarity">
    <text evidence="1">Belongs to the bacterial solute-binding protein 3 family.</text>
</comment>
<dbReference type="KEGG" id="ppis:B1L02_10370"/>
<accession>A0AAD0RGE3</accession>
<dbReference type="SUPFAM" id="SSF53850">
    <property type="entry name" value="Periplasmic binding protein-like II"/>
    <property type="match status" value="1"/>
</dbReference>
<feature type="domain" description="Solute-binding protein family 3/N-terminal" evidence="4">
    <location>
        <begin position="27"/>
        <end position="260"/>
    </location>
</feature>
<protein>
    <submittedName>
        <fullName evidence="5">Amino acid ABC transporter substrate-binding protein</fullName>
    </submittedName>
</protein>
<evidence type="ECO:0000313" key="5">
    <source>
        <dbReference type="EMBL" id="AXR01921.1"/>
    </source>
</evidence>
<keyword evidence="2 3" id="KW-0732">Signal</keyword>
<dbReference type="AlphaFoldDB" id="A0AAD0RGE3"/>
<dbReference type="RefSeq" id="WP_088530952.1">
    <property type="nucleotide sequence ID" value="NZ_CP021646.1"/>
</dbReference>
<dbReference type="Pfam" id="PF00497">
    <property type="entry name" value="SBP_bac_3"/>
    <property type="match status" value="1"/>
</dbReference>
<feature type="chain" id="PRO_5041991946" evidence="3">
    <location>
        <begin position="23"/>
        <end position="261"/>
    </location>
</feature>
<evidence type="ECO:0000259" key="4">
    <source>
        <dbReference type="SMART" id="SM00062"/>
    </source>
</evidence>
<evidence type="ECO:0000256" key="3">
    <source>
        <dbReference type="SAM" id="SignalP"/>
    </source>
</evidence>
<dbReference type="InterPro" id="IPR001638">
    <property type="entry name" value="Solute-binding_3/MltF_N"/>
</dbReference>